<dbReference type="PANTHER" id="PTHR47506">
    <property type="entry name" value="TRANSCRIPTIONAL REGULATORY PROTEIN"/>
    <property type="match status" value="1"/>
</dbReference>
<keyword evidence="3" id="KW-0804">Transcription</keyword>
<dbReference type="Proteomes" id="UP000189796">
    <property type="component" value="Chromosome I"/>
</dbReference>
<dbReference type="GO" id="GO:0003677">
    <property type="term" value="F:DNA binding"/>
    <property type="evidence" value="ECO:0007669"/>
    <property type="project" value="UniProtKB-UniRule"/>
</dbReference>
<organism evidence="6 7">
    <name type="scientific">Bradyrhizobium erythrophlei</name>
    <dbReference type="NCBI Taxonomy" id="1437360"/>
    <lineage>
        <taxon>Bacteria</taxon>
        <taxon>Pseudomonadati</taxon>
        <taxon>Pseudomonadota</taxon>
        <taxon>Alphaproteobacteria</taxon>
        <taxon>Hyphomicrobiales</taxon>
        <taxon>Nitrobacteraceae</taxon>
        <taxon>Bradyrhizobium</taxon>
    </lineage>
</organism>
<keyword evidence="2 4" id="KW-0238">DNA-binding</keyword>
<dbReference type="RefSeq" id="WP_079604766.1">
    <property type="nucleotide sequence ID" value="NZ_LT670817.1"/>
</dbReference>
<evidence type="ECO:0000256" key="2">
    <source>
        <dbReference type="ARBA" id="ARBA00023125"/>
    </source>
</evidence>
<dbReference type="InterPro" id="IPR009057">
    <property type="entry name" value="Homeodomain-like_sf"/>
</dbReference>
<dbReference type="Gene3D" id="1.10.357.10">
    <property type="entry name" value="Tetracycline Repressor, domain 2"/>
    <property type="match status" value="1"/>
</dbReference>
<evidence type="ECO:0000313" key="7">
    <source>
        <dbReference type="Proteomes" id="UP000189796"/>
    </source>
</evidence>
<gene>
    <name evidence="6" type="ORF">SAMN05443248_6352</name>
</gene>
<dbReference type="SUPFAM" id="SSF46689">
    <property type="entry name" value="Homeodomain-like"/>
    <property type="match status" value="1"/>
</dbReference>
<proteinExistence type="predicted"/>
<sequence length="224" mass="25001">MSKTARRGAPRRGEPSARDRLVETAIELFYQEGIRAIGIDTVIARSGVSKSSLYRTFASKDELIEAFAEEQNRRFWQRWDEITNRYAGAPRKQIEALFDGIADLIANPQFRGCPFINLATEFPDRQHPGTAIACSNKREMGKRLRLLARALGARDPAKLGDQLSLLMDGAYSHAVVLGAAGLRRELIEMARLLIDSQVNQETINTSTALLETQSSSPRRKTAQQ</sequence>
<dbReference type="InterPro" id="IPR001647">
    <property type="entry name" value="HTH_TetR"/>
</dbReference>
<dbReference type="OrthoDB" id="9787680at2"/>
<dbReference type="Pfam" id="PF00440">
    <property type="entry name" value="TetR_N"/>
    <property type="match status" value="1"/>
</dbReference>
<evidence type="ECO:0000313" key="6">
    <source>
        <dbReference type="EMBL" id="SHH82462.1"/>
    </source>
</evidence>
<evidence type="ECO:0000259" key="5">
    <source>
        <dbReference type="PROSITE" id="PS50977"/>
    </source>
</evidence>
<evidence type="ECO:0000256" key="4">
    <source>
        <dbReference type="PROSITE-ProRule" id="PRU00335"/>
    </source>
</evidence>
<evidence type="ECO:0000256" key="3">
    <source>
        <dbReference type="ARBA" id="ARBA00023163"/>
    </source>
</evidence>
<dbReference type="PROSITE" id="PS50977">
    <property type="entry name" value="HTH_TETR_2"/>
    <property type="match status" value="1"/>
</dbReference>
<accession>A0A1M5W4M0</accession>
<protein>
    <submittedName>
        <fullName evidence="6">Transcriptional regulator, TetR family</fullName>
    </submittedName>
</protein>
<dbReference type="InterPro" id="IPR036271">
    <property type="entry name" value="Tet_transcr_reg_TetR-rel_C_sf"/>
</dbReference>
<dbReference type="SUPFAM" id="SSF48498">
    <property type="entry name" value="Tetracyclin repressor-like, C-terminal domain"/>
    <property type="match status" value="1"/>
</dbReference>
<evidence type="ECO:0000256" key="1">
    <source>
        <dbReference type="ARBA" id="ARBA00023015"/>
    </source>
</evidence>
<dbReference type="EMBL" id="LT670817">
    <property type="protein sequence ID" value="SHH82462.1"/>
    <property type="molecule type" value="Genomic_DNA"/>
</dbReference>
<dbReference type="PANTHER" id="PTHR47506:SF1">
    <property type="entry name" value="HTH-TYPE TRANSCRIPTIONAL REGULATOR YJDC"/>
    <property type="match status" value="1"/>
</dbReference>
<feature type="domain" description="HTH tetR-type" evidence="5">
    <location>
        <begin position="15"/>
        <end position="75"/>
    </location>
</feature>
<reference evidence="6 7" key="1">
    <citation type="submission" date="2016-11" db="EMBL/GenBank/DDBJ databases">
        <authorList>
            <person name="Jaros S."/>
            <person name="Januszkiewicz K."/>
            <person name="Wedrychowicz H."/>
        </authorList>
    </citation>
    <scope>NUCLEOTIDE SEQUENCE [LARGE SCALE GENOMIC DNA]</scope>
    <source>
        <strain evidence="6 7">GAS138</strain>
    </source>
</reference>
<keyword evidence="1" id="KW-0805">Transcription regulation</keyword>
<dbReference type="AlphaFoldDB" id="A0A1M5W4M0"/>
<dbReference type="PRINTS" id="PR00455">
    <property type="entry name" value="HTHTETR"/>
</dbReference>
<feature type="DNA-binding region" description="H-T-H motif" evidence="4">
    <location>
        <begin position="38"/>
        <end position="57"/>
    </location>
</feature>
<name>A0A1M5W4M0_9BRAD</name>